<sequence>MSWASRSQAGDVAPGWDCSANRAIAGAGAGPSDRLWWVVNQSRVRSASAGGSKPVAAV</sequence>
<organism evidence="1 2">
    <name type="scientific">Catellatospora chokoriensis</name>
    <dbReference type="NCBI Taxonomy" id="310353"/>
    <lineage>
        <taxon>Bacteria</taxon>
        <taxon>Bacillati</taxon>
        <taxon>Actinomycetota</taxon>
        <taxon>Actinomycetes</taxon>
        <taxon>Micromonosporales</taxon>
        <taxon>Micromonosporaceae</taxon>
        <taxon>Catellatospora</taxon>
    </lineage>
</organism>
<dbReference type="Proteomes" id="UP000619293">
    <property type="component" value="Unassembled WGS sequence"/>
</dbReference>
<name>A0A8J3K5X1_9ACTN</name>
<gene>
    <name evidence="1" type="ORF">Cch02nite_47490</name>
</gene>
<evidence type="ECO:0000313" key="1">
    <source>
        <dbReference type="EMBL" id="GIF91305.1"/>
    </source>
</evidence>
<dbReference type="EMBL" id="BONG01000031">
    <property type="protein sequence ID" value="GIF91305.1"/>
    <property type="molecule type" value="Genomic_DNA"/>
</dbReference>
<comment type="caution">
    <text evidence="1">The sequence shown here is derived from an EMBL/GenBank/DDBJ whole genome shotgun (WGS) entry which is preliminary data.</text>
</comment>
<dbReference type="AlphaFoldDB" id="A0A8J3K5X1"/>
<proteinExistence type="predicted"/>
<evidence type="ECO:0000313" key="2">
    <source>
        <dbReference type="Proteomes" id="UP000619293"/>
    </source>
</evidence>
<protein>
    <submittedName>
        <fullName evidence="1">Uncharacterized protein</fullName>
    </submittedName>
</protein>
<keyword evidence="2" id="KW-1185">Reference proteome</keyword>
<reference evidence="1 2" key="1">
    <citation type="submission" date="2021-01" db="EMBL/GenBank/DDBJ databases">
        <title>Whole genome shotgun sequence of Catellatospora chokoriensis NBRC 107358.</title>
        <authorList>
            <person name="Komaki H."/>
            <person name="Tamura T."/>
        </authorList>
    </citation>
    <scope>NUCLEOTIDE SEQUENCE [LARGE SCALE GENOMIC DNA]</scope>
    <source>
        <strain evidence="1 2">NBRC 107358</strain>
    </source>
</reference>
<accession>A0A8J3K5X1</accession>